<dbReference type="AlphaFoldDB" id="A0A2U1AA02"/>
<accession>A0A2U1AA02</accession>
<keyword evidence="2" id="KW-1185">Reference proteome</keyword>
<dbReference type="RefSeq" id="WP_116886085.1">
    <property type="nucleotide sequence ID" value="NZ_CABMMC010000009.1"/>
</dbReference>
<comment type="caution">
    <text evidence="1">The sequence shown here is derived from an EMBL/GenBank/DDBJ whole genome shotgun (WGS) entry which is preliminary data.</text>
</comment>
<dbReference type="Proteomes" id="UP000245959">
    <property type="component" value="Unassembled WGS sequence"/>
</dbReference>
<proteinExistence type="predicted"/>
<evidence type="ECO:0000313" key="2">
    <source>
        <dbReference type="Proteomes" id="UP000245959"/>
    </source>
</evidence>
<reference evidence="1 2" key="1">
    <citation type="submission" date="2018-04" db="EMBL/GenBank/DDBJ databases">
        <title>Genomic Encyclopedia of Type Strains, Phase IV (KMG-IV): sequencing the most valuable type-strain genomes for metagenomic binning, comparative biology and taxonomic classification.</title>
        <authorList>
            <person name="Goeker M."/>
        </authorList>
    </citation>
    <scope>NUCLEOTIDE SEQUENCE [LARGE SCALE GENOMIC DNA]</scope>
    <source>
        <strain evidence="1 2">DSM 14823</strain>
    </source>
</reference>
<organism evidence="1 2">
    <name type="scientific">Victivallis vadensis</name>
    <dbReference type="NCBI Taxonomy" id="172901"/>
    <lineage>
        <taxon>Bacteria</taxon>
        <taxon>Pseudomonadati</taxon>
        <taxon>Lentisphaerota</taxon>
        <taxon>Lentisphaeria</taxon>
        <taxon>Victivallales</taxon>
        <taxon>Victivallaceae</taxon>
        <taxon>Victivallis</taxon>
    </lineage>
</organism>
<protein>
    <submittedName>
        <fullName evidence="1">Uncharacterized protein</fullName>
    </submittedName>
</protein>
<dbReference type="OrthoDB" id="2629224at2"/>
<gene>
    <name evidence="1" type="ORF">C8D82_1638</name>
</gene>
<name>A0A2U1AA02_9BACT</name>
<dbReference type="EMBL" id="QEKH01000063">
    <property type="protein sequence ID" value="PVY30971.1"/>
    <property type="molecule type" value="Genomic_DNA"/>
</dbReference>
<dbReference type="GeneID" id="78297347"/>
<evidence type="ECO:0000313" key="1">
    <source>
        <dbReference type="EMBL" id="PVY30971.1"/>
    </source>
</evidence>
<sequence length="167" mass="19185">MKTFRNWTATAMSLTSFLKPGDEVDQEMADYFINAVPPKTMTTDLIQLGEPHDHFRDQDRKYRPVFATLKRQGGKWFYAGICFSGQSEPARHHLFVTLESEVPDFGFKYYRSLCNPKLQYLQDRFGYWHGLDSTGKPDGPLKAGIVVHICNAGGTRISEETTRQWEV</sequence>